<evidence type="ECO:0000313" key="2">
    <source>
        <dbReference type="Proteomes" id="UP000191342"/>
    </source>
</evidence>
<accession>A0A1V6S7H4</accession>
<name>A0A1V6S7H4_9EURO</name>
<dbReference type="EMBL" id="MLQL01000105">
    <property type="protein sequence ID" value="OQE09669.1"/>
    <property type="molecule type" value="Genomic_DNA"/>
</dbReference>
<protein>
    <recommendedName>
        <fullName evidence="3">VCBS repeat-containing protein</fullName>
    </recommendedName>
</protein>
<organism evidence="1 2">
    <name type="scientific">Penicillium flavigenum</name>
    <dbReference type="NCBI Taxonomy" id="254877"/>
    <lineage>
        <taxon>Eukaryota</taxon>
        <taxon>Fungi</taxon>
        <taxon>Dikarya</taxon>
        <taxon>Ascomycota</taxon>
        <taxon>Pezizomycotina</taxon>
        <taxon>Eurotiomycetes</taxon>
        <taxon>Eurotiomycetidae</taxon>
        <taxon>Eurotiales</taxon>
        <taxon>Aspergillaceae</taxon>
        <taxon>Penicillium</taxon>
    </lineage>
</organism>
<keyword evidence="2" id="KW-1185">Reference proteome</keyword>
<reference evidence="2" key="1">
    <citation type="journal article" date="2017" name="Nat. Microbiol.">
        <title>Global analysis of biosynthetic gene clusters reveals vast potential of secondary metabolite production in Penicillium species.</title>
        <authorList>
            <person name="Nielsen J.C."/>
            <person name="Grijseels S."/>
            <person name="Prigent S."/>
            <person name="Ji B."/>
            <person name="Dainat J."/>
            <person name="Nielsen K.F."/>
            <person name="Frisvad J.C."/>
            <person name="Workman M."/>
            <person name="Nielsen J."/>
        </authorList>
    </citation>
    <scope>NUCLEOTIDE SEQUENCE [LARGE SCALE GENOMIC DNA]</scope>
    <source>
        <strain evidence="2">IBT 14082</strain>
    </source>
</reference>
<dbReference type="InterPro" id="IPR028994">
    <property type="entry name" value="Integrin_alpha_N"/>
</dbReference>
<dbReference type="OrthoDB" id="2840902at2759"/>
<sequence length="340" mass="37813">MTEKTDSKKQRQILEKEGWSVIYGDLINEWDIITGVASIPFGLTGAWFSQQVQAQLQKFQQSLGDVSDDIVNQARDYLKDLLQHKKLGEESFNGLGVKVGILTIKRRLEFLGGWTKLPDNYQPYIGLRITKPLPPSTGAVPEIPSFGFERVYPGSDPGNGIGGYDLKSSADRAFAFDYDHSGKLDHLALYRPATGTIWILKNSDGVFRHVYQQGDPGNGIGGYDLKSSADRVFAFDYDHSGKLDHLVLYRPGTGTIWILKNSDGVFRHVYQQGDPGNGIGGYDLKSSADRVFAFDYDHSGKLDHLALYRPGTGTIWMARAKMKVISLQSPLRNSFPSETI</sequence>
<evidence type="ECO:0000313" key="1">
    <source>
        <dbReference type="EMBL" id="OQE09669.1"/>
    </source>
</evidence>
<proteinExistence type="predicted"/>
<dbReference type="Proteomes" id="UP000191342">
    <property type="component" value="Unassembled WGS sequence"/>
</dbReference>
<evidence type="ECO:0008006" key="3">
    <source>
        <dbReference type="Google" id="ProtNLM"/>
    </source>
</evidence>
<dbReference type="SUPFAM" id="SSF69318">
    <property type="entry name" value="Integrin alpha N-terminal domain"/>
    <property type="match status" value="1"/>
</dbReference>
<gene>
    <name evidence="1" type="ORF">PENFLA_c105G07376</name>
</gene>
<comment type="caution">
    <text evidence="1">The sequence shown here is derived from an EMBL/GenBank/DDBJ whole genome shotgun (WGS) entry which is preliminary data.</text>
</comment>
<dbReference type="AlphaFoldDB" id="A0A1V6S7H4"/>